<feature type="domain" description="HTH marR-type" evidence="5">
    <location>
        <begin position="42"/>
        <end position="102"/>
    </location>
</feature>
<dbReference type="PANTHER" id="PTHR38465:SF2">
    <property type="entry name" value="HTH-TYPE TRANSCRIPTIONAL REGULATOR MMPR5"/>
    <property type="match status" value="1"/>
</dbReference>
<name>A0A8J3XGZ1_9ACTN</name>
<evidence type="ECO:0000313" key="6">
    <source>
        <dbReference type="EMBL" id="GII40654.1"/>
    </source>
</evidence>
<evidence type="ECO:0000259" key="5">
    <source>
        <dbReference type="Pfam" id="PF12802"/>
    </source>
</evidence>
<protein>
    <submittedName>
        <fullName evidence="6">Transcriptional regulator</fullName>
    </submittedName>
</protein>
<dbReference type="GO" id="GO:0003700">
    <property type="term" value="F:DNA-binding transcription factor activity"/>
    <property type="evidence" value="ECO:0007669"/>
    <property type="project" value="InterPro"/>
</dbReference>
<dbReference type="InterPro" id="IPR036388">
    <property type="entry name" value="WH-like_DNA-bd_sf"/>
</dbReference>
<dbReference type="Gene3D" id="1.10.287.160">
    <property type="entry name" value="HR1 repeat"/>
    <property type="match status" value="1"/>
</dbReference>
<dbReference type="InterPro" id="IPR052362">
    <property type="entry name" value="HTH-GbsR_regulator"/>
</dbReference>
<dbReference type="AlphaFoldDB" id="A0A8J3XGZ1"/>
<dbReference type="Gene3D" id="1.10.10.10">
    <property type="entry name" value="Winged helix-like DNA-binding domain superfamily/Winged helix DNA-binding domain"/>
    <property type="match status" value="1"/>
</dbReference>
<sequence>MKIAADREGAEVTGRHHDAEGGRDEDAVHDYVEQMAMTFARFGFPRMAARVLFALTTSDDASMTAGELAERLEVSPAAVSGSVRYLMQLNMLVREPVRGSRRDRYRLPDHAWYEVTASNGQIYEEIAKLALTGVDALGGPGTPAGSRVVEMADFLRFLQGEMVAILERWRLTRLGAPEDASPGPDPAGSV</sequence>
<evidence type="ECO:0000313" key="7">
    <source>
        <dbReference type="Proteomes" id="UP000622547"/>
    </source>
</evidence>
<gene>
    <name evidence="6" type="ORF">Pph01_56570</name>
</gene>
<feature type="region of interest" description="Disordered" evidence="4">
    <location>
        <begin position="1"/>
        <end position="24"/>
    </location>
</feature>
<evidence type="ECO:0000256" key="2">
    <source>
        <dbReference type="ARBA" id="ARBA00023125"/>
    </source>
</evidence>
<dbReference type="GO" id="GO:0003677">
    <property type="term" value="F:DNA binding"/>
    <property type="evidence" value="ECO:0007669"/>
    <property type="project" value="UniProtKB-KW"/>
</dbReference>
<keyword evidence="3" id="KW-0804">Transcription</keyword>
<accession>A0A8J3XGZ1</accession>
<dbReference type="InterPro" id="IPR000835">
    <property type="entry name" value="HTH_MarR-typ"/>
</dbReference>
<reference evidence="6 7" key="1">
    <citation type="submission" date="2021-01" db="EMBL/GenBank/DDBJ databases">
        <title>Whole genome shotgun sequence of Planotetraspora phitsanulokensis NBRC 104273.</title>
        <authorList>
            <person name="Komaki H."/>
            <person name="Tamura T."/>
        </authorList>
    </citation>
    <scope>NUCLEOTIDE SEQUENCE [LARGE SCALE GENOMIC DNA]</scope>
    <source>
        <strain evidence="6 7">NBRC 104273</strain>
    </source>
</reference>
<evidence type="ECO:0000256" key="4">
    <source>
        <dbReference type="SAM" id="MobiDB-lite"/>
    </source>
</evidence>
<evidence type="ECO:0000256" key="1">
    <source>
        <dbReference type="ARBA" id="ARBA00023015"/>
    </source>
</evidence>
<dbReference type="InterPro" id="IPR011991">
    <property type="entry name" value="ArsR-like_HTH"/>
</dbReference>
<keyword evidence="7" id="KW-1185">Reference proteome</keyword>
<keyword evidence="2" id="KW-0238">DNA-binding</keyword>
<evidence type="ECO:0000256" key="3">
    <source>
        <dbReference type="ARBA" id="ARBA00023163"/>
    </source>
</evidence>
<dbReference type="InterPro" id="IPR036390">
    <property type="entry name" value="WH_DNA-bd_sf"/>
</dbReference>
<proteinExistence type="predicted"/>
<organism evidence="6 7">
    <name type="scientific">Planotetraspora phitsanulokensis</name>
    <dbReference type="NCBI Taxonomy" id="575192"/>
    <lineage>
        <taxon>Bacteria</taxon>
        <taxon>Bacillati</taxon>
        <taxon>Actinomycetota</taxon>
        <taxon>Actinomycetes</taxon>
        <taxon>Streptosporangiales</taxon>
        <taxon>Streptosporangiaceae</taxon>
        <taxon>Planotetraspora</taxon>
    </lineage>
</organism>
<keyword evidence="1" id="KW-0805">Transcription regulation</keyword>
<dbReference type="Proteomes" id="UP000622547">
    <property type="component" value="Unassembled WGS sequence"/>
</dbReference>
<dbReference type="EMBL" id="BOOP01000027">
    <property type="protein sequence ID" value="GII40654.1"/>
    <property type="molecule type" value="Genomic_DNA"/>
</dbReference>
<dbReference type="CDD" id="cd00090">
    <property type="entry name" value="HTH_ARSR"/>
    <property type="match status" value="1"/>
</dbReference>
<comment type="caution">
    <text evidence="6">The sequence shown here is derived from an EMBL/GenBank/DDBJ whole genome shotgun (WGS) entry which is preliminary data.</text>
</comment>
<dbReference type="PANTHER" id="PTHR38465">
    <property type="entry name" value="HTH-TYPE TRANSCRIPTIONAL REGULATOR MJ1563-RELATED"/>
    <property type="match status" value="1"/>
</dbReference>
<dbReference type="SUPFAM" id="SSF46785">
    <property type="entry name" value="Winged helix' DNA-binding domain"/>
    <property type="match status" value="1"/>
</dbReference>
<dbReference type="Pfam" id="PF12802">
    <property type="entry name" value="MarR_2"/>
    <property type="match status" value="1"/>
</dbReference>